<evidence type="ECO:0000313" key="2">
    <source>
        <dbReference type="Proteomes" id="UP000789405"/>
    </source>
</evidence>
<comment type="caution">
    <text evidence="1">The sequence shown here is derived from an EMBL/GenBank/DDBJ whole genome shotgun (WGS) entry which is preliminary data.</text>
</comment>
<organism evidence="1 2">
    <name type="scientific">Dentiscutata erythropus</name>
    <dbReference type="NCBI Taxonomy" id="1348616"/>
    <lineage>
        <taxon>Eukaryota</taxon>
        <taxon>Fungi</taxon>
        <taxon>Fungi incertae sedis</taxon>
        <taxon>Mucoromycota</taxon>
        <taxon>Glomeromycotina</taxon>
        <taxon>Glomeromycetes</taxon>
        <taxon>Diversisporales</taxon>
        <taxon>Gigasporaceae</taxon>
        <taxon>Dentiscutata</taxon>
    </lineage>
</organism>
<sequence>MSSQNVFPRYFKERIATIVKMLVDEVPTIKVTYEKNESIPAPSKINDCEIIYNYNYNGAAGVENCMKYYDPELLVSQNVFERVEQITPVDLNQCTGLIHNGSISLRERDMIYLNFSLDSTKLNILVPFDSEYLKYTDQPPYIDSLNLENSYFMSHFSNATMSYFSRYKRQLMDSTLLTQVGFSPNYKSYHYIDVTYQTTPNNTYTIMKFKPKTTLLQVEIEQK</sequence>
<reference evidence="1" key="1">
    <citation type="submission" date="2021-06" db="EMBL/GenBank/DDBJ databases">
        <authorList>
            <person name="Kallberg Y."/>
            <person name="Tangrot J."/>
            <person name="Rosling A."/>
        </authorList>
    </citation>
    <scope>NUCLEOTIDE SEQUENCE</scope>
    <source>
        <strain evidence="1">MA453B</strain>
    </source>
</reference>
<dbReference type="EMBL" id="CAJVPY010004270">
    <property type="protein sequence ID" value="CAG8614549.1"/>
    <property type="molecule type" value="Genomic_DNA"/>
</dbReference>
<gene>
    <name evidence="1" type="ORF">DERYTH_LOCUS8315</name>
</gene>
<dbReference type="AlphaFoldDB" id="A0A9N9CTH2"/>
<dbReference type="Proteomes" id="UP000789405">
    <property type="component" value="Unassembled WGS sequence"/>
</dbReference>
<accession>A0A9N9CTH2</accession>
<protein>
    <submittedName>
        <fullName evidence="1">15746_t:CDS:1</fullName>
    </submittedName>
</protein>
<dbReference type="OrthoDB" id="2447101at2759"/>
<proteinExistence type="predicted"/>
<name>A0A9N9CTH2_9GLOM</name>
<keyword evidence="2" id="KW-1185">Reference proteome</keyword>
<evidence type="ECO:0000313" key="1">
    <source>
        <dbReference type="EMBL" id="CAG8614549.1"/>
    </source>
</evidence>